<comment type="caution">
    <text evidence="1">The sequence shown here is derived from an EMBL/GenBank/DDBJ whole genome shotgun (WGS) entry which is preliminary data.</text>
</comment>
<keyword evidence="2" id="KW-1185">Reference proteome</keyword>
<evidence type="ECO:0000313" key="1">
    <source>
        <dbReference type="EMBL" id="KAF2430361.1"/>
    </source>
</evidence>
<protein>
    <submittedName>
        <fullName evidence="1">Uncharacterized protein</fullName>
    </submittedName>
</protein>
<dbReference type="AlphaFoldDB" id="A0A9P4NSC5"/>
<organism evidence="1 2">
    <name type="scientific">Tothia fuscella</name>
    <dbReference type="NCBI Taxonomy" id="1048955"/>
    <lineage>
        <taxon>Eukaryota</taxon>
        <taxon>Fungi</taxon>
        <taxon>Dikarya</taxon>
        <taxon>Ascomycota</taxon>
        <taxon>Pezizomycotina</taxon>
        <taxon>Dothideomycetes</taxon>
        <taxon>Pleosporomycetidae</taxon>
        <taxon>Venturiales</taxon>
        <taxon>Cylindrosympodiaceae</taxon>
        <taxon>Tothia</taxon>
    </lineage>
</organism>
<dbReference type="EMBL" id="MU007039">
    <property type="protein sequence ID" value="KAF2430361.1"/>
    <property type="molecule type" value="Genomic_DNA"/>
</dbReference>
<dbReference type="Proteomes" id="UP000800235">
    <property type="component" value="Unassembled WGS sequence"/>
</dbReference>
<accession>A0A9P4NSC5</accession>
<sequence>MLCDSFQHDVQFFNIPLRHSQQKTERAIKGFIENHAQDPGALVVIFYAGHSGSGDKELYLGSDGPAEVRWRPCQEKIMSSKADVLLLFDSCLAGTSVDDFLAIQKKFTRNSNVQQQRSPTNIEILAATDSYNTTPLKGRHTFTKRLAKVMSPYRFGSAKSSVTILMRGLYALYRSKGDDFHPFHLLLQGDTSIVLGPRDPFNEQVRIENMIKPKVSRRDQTLHIAVIRDGRRHGEGLRCGEFVFGSEKSSTVADLIGEYHCQFKISVGTQSEVFMHYRGLILHPDWTMAALAEIKASLNNQKDLCNGVFVVVASLDYASNAFGGMYQGCIAELRNGRHTCPVAEHANDDDVDE</sequence>
<dbReference type="OrthoDB" id="1911848at2759"/>
<evidence type="ECO:0000313" key="2">
    <source>
        <dbReference type="Proteomes" id="UP000800235"/>
    </source>
</evidence>
<proteinExistence type="predicted"/>
<gene>
    <name evidence="1" type="ORF">EJ08DRAFT_241121</name>
</gene>
<name>A0A9P4NSC5_9PEZI</name>
<reference evidence="1" key="1">
    <citation type="journal article" date="2020" name="Stud. Mycol.">
        <title>101 Dothideomycetes genomes: a test case for predicting lifestyles and emergence of pathogens.</title>
        <authorList>
            <person name="Haridas S."/>
            <person name="Albert R."/>
            <person name="Binder M."/>
            <person name="Bloem J."/>
            <person name="Labutti K."/>
            <person name="Salamov A."/>
            <person name="Andreopoulos B."/>
            <person name="Baker S."/>
            <person name="Barry K."/>
            <person name="Bills G."/>
            <person name="Bluhm B."/>
            <person name="Cannon C."/>
            <person name="Castanera R."/>
            <person name="Culley D."/>
            <person name="Daum C."/>
            <person name="Ezra D."/>
            <person name="Gonzalez J."/>
            <person name="Henrissat B."/>
            <person name="Kuo A."/>
            <person name="Liang C."/>
            <person name="Lipzen A."/>
            <person name="Lutzoni F."/>
            <person name="Magnuson J."/>
            <person name="Mondo S."/>
            <person name="Nolan M."/>
            <person name="Ohm R."/>
            <person name="Pangilinan J."/>
            <person name="Park H.-J."/>
            <person name="Ramirez L."/>
            <person name="Alfaro M."/>
            <person name="Sun H."/>
            <person name="Tritt A."/>
            <person name="Yoshinaga Y."/>
            <person name="Zwiers L.-H."/>
            <person name="Turgeon B."/>
            <person name="Goodwin S."/>
            <person name="Spatafora J."/>
            <person name="Crous P."/>
            <person name="Grigoriev I."/>
        </authorList>
    </citation>
    <scope>NUCLEOTIDE SEQUENCE</scope>
    <source>
        <strain evidence="1">CBS 130266</strain>
    </source>
</reference>